<protein>
    <submittedName>
        <fullName evidence="14">ABC transporter related protein</fullName>
    </submittedName>
</protein>
<dbReference type="Gene3D" id="1.20.1560.10">
    <property type="entry name" value="ABC transporter type 1, transmembrane domain"/>
    <property type="match status" value="1"/>
</dbReference>
<feature type="transmembrane region" description="Helical" evidence="11">
    <location>
        <begin position="294"/>
        <end position="315"/>
    </location>
</feature>
<evidence type="ECO:0000256" key="8">
    <source>
        <dbReference type="ARBA" id="ARBA00022989"/>
    </source>
</evidence>
<reference evidence="14 15" key="1">
    <citation type="submission" date="2006-12" db="EMBL/GenBank/DDBJ databases">
        <title>Complete sequence of Chlorobium phaeobacteroides DSM 266.</title>
        <authorList>
            <consortium name="US DOE Joint Genome Institute"/>
            <person name="Copeland A."/>
            <person name="Lucas S."/>
            <person name="Lapidus A."/>
            <person name="Barry K."/>
            <person name="Detter J.C."/>
            <person name="Glavina del Rio T."/>
            <person name="Hammon N."/>
            <person name="Israni S."/>
            <person name="Pitluck S."/>
            <person name="Goltsman E."/>
            <person name="Schmutz J."/>
            <person name="Larimer F."/>
            <person name="Land M."/>
            <person name="Hauser L."/>
            <person name="Mikhailova N."/>
            <person name="Li T."/>
            <person name="Overmann J."/>
            <person name="Bryant D.A."/>
            <person name="Richardson P."/>
        </authorList>
    </citation>
    <scope>NUCLEOTIDE SEQUENCE [LARGE SCALE GENOMIC DNA]</scope>
    <source>
        <strain evidence="14 15">DSM 266</strain>
    </source>
</reference>
<keyword evidence="4 11" id="KW-0812">Transmembrane</keyword>
<dbReference type="GO" id="GO:0016887">
    <property type="term" value="F:ATP hydrolysis activity"/>
    <property type="evidence" value="ECO:0007669"/>
    <property type="project" value="InterPro"/>
</dbReference>
<evidence type="ECO:0000256" key="10">
    <source>
        <dbReference type="ARBA" id="ARBA00023180"/>
    </source>
</evidence>
<evidence type="ECO:0000256" key="4">
    <source>
        <dbReference type="ARBA" id="ARBA00022692"/>
    </source>
</evidence>
<dbReference type="EMBL" id="CP000492">
    <property type="protein sequence ID" value="ABL66164.1"/>
    <property type="molecule type" value="Genomic_DNA"/>
</dbReference>
<dbReference type="Proteomes" id="UP000008701">
    <property type="component" value="Chromosome"/>
</dbReference>
<evidence type="ECO:0000256" key="7">
    <source>
        <dbReference type="ARBA" id="ARBA00022840"/>
    </source>
</evidence>
<dbReference type="Pfam" id="PF00005">
    <property type="entry name" value="ABC_tran"/>
    <property type="match status" value="1"/>
</dbReference>
<keyword evidence="9 11" id="KW-0472">Membrane</keyword>
<keyword evidence="15" id="KW-1185">Reference proteome</keyword>
<dbReference type="STRING" id="290317.Cpha266_2159"/>
<comment type="subcellular location">
    <subcellularLocation>
        <location evidence="1">Cell membrane</location>
        <topology evidence="1">Multi-pass membrane protein</topology>
    </subcellularLocation>
</comment>
<evidence type="ECO:0000259" key="12">
    <source>
        <dbReference type="PROSITE" id="PS50893"/>
    </source>
</evidence>
<dbReference type="PROSITE" id="PS50929">
    <property type="entry name" value="ABC_TM1F"/>
    <property type="match status" value="1"/>
</dbReference>
<dbReference type="GO" id="GO:0005886">
    <property type="term" value="C:plasma membrane"/>
    <property type="evidence" value="ECO:0007669"/>
    <property type="project" value="UniProtKB-SubCell"/>
</dbReference>
<dbReference type="InterPro" id="IPR017871">
    <property type="entry name" value="ABC_transporter-like_CS"/>
</dbReference>
<dbReference type="InterPro" id="IPR011527">
    <property type="entry name" value="ABC1_TM_dom"/>
</dbReference>
<dbReference type="Pfam" id="PF00664">
    <property type="entry name" value="ABC_membrane"/>
    <property type="match status" value="1"/>
</dbReference>
<dbReference type="InterPro" id="IPR003439">
    <property type="entry name" value="ABC_transporter-like_ATP-bd"/>
</dbReference>
<name>A1BID7_CHLPD</name>
<evidence type="ECO:0000313" key="15">
    <source>
        <dbReference type="Proteomes" id="UP000008701"/>
    </source>
</evidence>
<keyword evidence="8 11" id="KW-1133">Transmembrane helix</keyword>
<dbReference type="SUPFAM" id="SSF90123">
    <property type="entry name" value="ABC transporter transmembrane region"/>
    <property type="match status" value="1"/>
</dbReference>
<dbReference type="eggNOG" id="COG1132">
    <property type="taxonomic scope" value="Bacteria"/>
</dbReference>
<dbReference type="PROSITE" id="PS50893">
    <property type="entry name" value="ABC_TRANSPORTER_2"/>
    <property type="match status" value="1"/>
</dbReference>
<organism evidence="14 15">
    <name type="scientific">Chlorobium phaeobacteroides (strain DSM 266 / SMG 266 / 2430)</name>
    <dbReference type="NCBI Taxonomy" id="290317"/>
    <lineage>
        <taxon>Bacteria</taxon>
        <taxon>Pseudomonadati</taxon>
        <taxon>Chlorobiota</taxon>
        <taxon>Chlorobiia</taxon>
        <taxon>Chlorobiales</taxon>
        <taxon>Chlorobiaceae</taxon>
        <taxon>Chlorobium/Pelodictyon group</taxon>
        <taxon>Chlorobium</taxon>
    </lineage>
</organism>
<evidence type="ECO:0000256" key="1">
    <source>
        <dbReference type="ARBA" id="ARBA00004651"/>
    </source>
</evidence>
<feature type="domain" description="ABC transmembrane type-1" evidence="13">
    <location>
        <begin position="38"/>
        <end position="323"/>
    </location>
</feature>
<keyword evidence="7" id="KW-0067">ATP-binding</keyword>
<evidence type="ECO:0000256" key="5">
    <source>
        <dbReference type="ARBA" id="ARBA00022737"/>
    </source>
</evidence>
<dbReference type="SUPFAM" id="SSF52540">
    <property type="entry name" value="P-loop containing nucleoside triphosphate hydrolases"/>
    <property type="match status" value="1"/>
</dbReference>
<dbReference type="CDD" id="cd18576">
    <property type="entry name" value="ABC_6TM_bac_exporter_ABCB8_10_like"/>
    <property type="match status" value="1"/>
</dbReference>
<dbReference type="HOGENOM" id="CLU_000604_84_3_10"/>
<dbReference type="InterPro" id="IPR003593">
    <property type="entry name" value="AAA+_ATPase"/>
</dbReference>
<evidence type="ECO:0000256" key="9">
    <source>
        <dbReference type="ARBA" id="ARBA00023136"/>
    </source>
</evidence>
<feature type="transmembrane region" description="Helical" evidence="11">
    <location>
        <begin position="159"/>
        <end position="176"/>
    </location>
</feature>
<dbReference type="PANTHER" id="PTHR43394:SF1">
    <property type="entry name" value="ATP-BINDING CASSETTE SUB-FAMILY B MEMBER 10, MITOCHONDRIAL"/>
    <property type="match status" value="1"/>
</dbReference>
<gene>
    <name evidence="14" type="ordered locus">Cpha266_2159</name>
</gene>
<dbReference type="SMART" id="SM00382">
    <property type="entry name" value="AAA"/>
    <property type="match status" value="1"/>
</dbReference>
<feature type="transmembrane region" description="Helical" evidence="11">
    <location>
        <begin position="37"/>
        <end position="59"/>
    </location>
</feature>
<feature type="transmembrane region" description="Helical" evidence="11">
    <location>
        <begin position="79"/>
        <end position="103"/>
    </location>
</feature>
<dbReference type="InterPro" id="IPR027417">
    <property type="entry name" value="P-loop_NTPase"/>
</dbReference>
<comment type="similarity">
    <text evidence="2">Belongs to the ABC transporter superfamily. ABCB family. Multidrug resistance exporter (TC 3.A.1.201) subfamily.</text>
</comment>
<dbReference type="RefSeq" id="WP_011745963.1">
    <property type="nucleotide sequence ID" value="NC_008639.1"/>
</dbReference>
<dbReference type="Gene3D" id="3.40.50.300">
    <property type="entry name" value="P-loop containing nucleotide triphosphate hydrolases"/>
    <property type="match status" value="1"/>
</dbReference>
<keyword evidence="3" id="KW-0813">Transport</keyword>
<dbReference type="CDD" id="cd03249">
    <property type="entry name" value="ABC_MTABC3_MDL1_MDL2"/>
    <property type="match status" value="1"/>
</dbReference>
<dbReference type="AlphaFoldDB" id="A1BID7"/>
<evidence type="ECO:0000256" key="11">
    <source>
        <dbReference type="SAM" id="Phobius"/>
    </source>
</evidence>
<keyword evidence="10" id="KW-0325">Glycoprotein</keyword>
<dbReference type="FunFam" id="3.40.50.300:FF:000066">
    <property type="entry name" value="ABC transporter B family member 1"/>
    <property type="match status" value="1"/>
</dbReference>
<feature type="transmembrane region" description="Helical" evidence="11">
    <location>
        <begin position="263"/>
        <end position="282"/>
    </location>
</feature>
<dbReference type="PANTHER" id="PTHR43394">
    <property type="entry name" value="ATP-DEPENDENT PERMEASE MDL1, MITOCHONDRIAL"/>
    <property type="match status" value="1"/>
</dbReference>
<keyword evidence="5" id="KW-0677">Repeat</keyword>
<sequence>MMEHHDKQRDSESGGAAGTWLRVRRLAAYILPYRRKFIFACVAMLLSSLLGLAFPYVTGTLVDAALRGSSAGWAKSIDMIALLLVLVLALQSFFSFFQLVWFIEVGEKTLSDLRKDTFSTLVRLPMTFFAGRTTGELSSRIAADLTQIQDTLNTSLSQLLRQMATLFGGIVLIGMISLKLTLVMISSFPLIVLFAVFIGKRIRRLSRNAQDVLARSSVVVEETLQGVQNVKSFANEWYEISRYGEVIDRYVASVIRVARFRGAFLSFIIFGLFGAIVLVLWYGSRLVQEGEMSVGNLTSFLLYTTFIGAAMGSFADLFSQLQKALGATERIEEILGEKPEPVSLFPTVRNMENPEALKGEVSMENVSFSYPGRPELPVLKGISFEVNAGRRLAVVGPSGSGKSTLFALLQRFYDPDEGRVLIDGTDIREYPLSTLRSLIAVVPQDILLFGGSIRDNISYGKPGAGDEEIFAAAKQANAHEFIMNFPDTYHTLVGDRGVQLSGGQRQRIAIARAILSDPAILLLDEATSALDSESELLVQEALEHLMLERTSFIIAHRLSTVRTADMIMVIKDGTVVESGTNEELLEKEDGMYRMLTALQCGLQ</sequence>
<dbReference type="GO" id="GO:0090374">
    <property type="term" value="P:oligopeptide export from mitochondrion"/>
    <property type="evidence" value="ECO:0007669"/>
    <property type="project" value="TreeGrafter"/>
</dbReference>
<accession>A1BID7</accession>
<dbReference type="InterPro" id="IPR039421">
    <property type="entry name" value="Type_1_exporter"/>
</dbReference>
<keyword evidence="6" id="KW-0547">Nucleotide-binding</keyword>
<evidence type="ECO:0000259" key="13">
    <source>
        <dbReference type="PROSITE" id="PS50929"/>
    </source>
</evidence>
<feature type="domain" description="ABC transporter" evidence="12">
    <location>
        <begin position="361"/>
        <end position="597"/>
    </location>
</feature>
<dbReference type="PROSITE" id="PS00211">
    <property type="entry name" value="ABC_TRANSPORTER_1"/>
    <property type="match status" value="1"/>
</dbReference>
<proteinExistence type="inferred from homology"/>
<dbReference type="KEGG" id="cph:Cpha266_2159"/>
<feature type="transmembrane region" description="Helical" evidence="11">
    <location>
        <begin position="182"/>
        <end position="199"/>
    </location>
</feature>
<dbReference type="InterPro" id="IPR036640">
    <property type="entry name" value="ABC1_TM_sf"/>
</dbReference>
<evidence type="ECO:0000256" key="2">
    <source>
        <dbReference type="ARBA" id="ARBA00007577"/>
    </source>
</evidence>
<evidence type="ECO:0000256" key="3">
    <source>
        <dbReference type="ARBA" id="ARBA00022448"/>
    </source>
</evidence>
<dbReference type="GO" id="GO:0005524">
    <property type="term" value="F:ATP binding"/>
    <property type="evidence" value="ECO:0007669"/>
    <property type="project" value="UniProtKB-KW"/>
</dbReference>
<evidence type="ECO:0000313" key="14">
    <source>
        <dbReference type="EMBL" id="ABL66164.1"/>
    </source>
</evidence>
<dbReference type="GO" id="GO:0015421">
    <property type="term" value="F:ABC-type oligopeptide transporter activity"/>
    <property type="evidence" value="ECO:0007669"/>
    <property type="project" value="TreeGrafter"/>
</dbReference>
<evidence type="ECO:0000256" key="6">
    <source>
        <dbReference type="ARBA" id="ARBA00022741"/>
    </source>
</evidence>